<feature type="binding site" evidence="9">
    <location>
        <position position="255"/>
    </location>
    <ligand>
        <name>Fe cation</name>
        <dbReference type="ChEBI" id="CHEBI:24875"/>
        <note>catalytic</note>
    </ligand>
</feature>
<keyword evidence="4" id="KW-0223">Dioxygenase</keyword>
<accession>A0A1L7XDF5</accession>
<dbReference type="InterPro" id="IPR027450">
    <property type="entry name" value="AlkB-like"/>
</dbReference>
<dbReference type="InterPro" id="IPR004574">
    <property type="entry name" value="Alkb"/>
</dbReference>
<evidence type="ECO:0000256" key="1">
    <source>
        <dbReference type="ARBA" id="ARBA00007879"/>
    </source>
</evidence>
<evidence type="ECO:0000256" key="7">
    <source>
        <dbReference type="ARBA" id="ARBA00023026"/>
    </source>
</evidence>
<keyword evidence="6 9" id="KW-0408">Iron</keyword>
<sequence length="377" mass="43375">MDLEEGPRVTKQHDHNTHAIPPQAICNIYKKYQKMDDASIADDLQVVDFGRGLTKQQEECIIPAGTVSSELVAAARDQFMSHWPSYNSVPRDSTPEPCTIYEHKDFPGLRLYPSLLPPECQFLMLDSILHRDLANPLHKTNIHQDYEIPYPPKDATGQPESFFTYPPHSKHQVFTPINPHSNHKSLNTTQFLHKKLRWLTLGSQYDWSTRAYPAESPTPFPPDIASLVTTLFRNSFKPESGVVLLYGTKDYMPVHRDVSEECQRGLASFTLGCDGLFIISRDKKREDGKLIDEDDEEREMDCCVLRVRSGDCVWMGDETRWCWHAMPKILGGSCPKELENWPILRQYGAGKDRKEYEKWAGFMKTKRLNISCRQVWS</sequence>
<dbReference type="Pfam" id="PF13532">
    <property type="entry name" value="2OG-FeII_Oxy_2"/>
    <property type="match status" value="1"/>
</dbReference>
<evidence type="ECO:0000256" key="4">
    <source>
        <dbReference type="ARBA" id="ARBA00022964"/>
    </source>
</evidence>
<dbReference type="PANTHER" id="PTHR16557:SF3">
    <property type="entry name" value="ALPHA-KETOGLUTARATE-DEPENDENT DIOXYGENASE ALKB-LIKE DOMAIN-CONTAINING PROTEIN"/>
    <property type="match status" value="1"/>
</dbReference>
<dbReference type="GO" id="GO:1990931">
    <property type="term" value="F:mRNA N6-methyladenosine dioxygenase activity"/>
    <property type="evidence" value="ECO:0007669"/>
    <property type="project" value="UniProtKB-EC"/>
</dbReference>
<evidence type="ECO:0000256" key="6">
    <source>
        <dbReference type="ARBA" id="ARBA00023004"/>
    </source>
</evidence>
<dbReference type="EC" id="1.14.11.53" evidence="2"/>
<evidence type="ECO:0000256" key="2">
    <source>
        <dbReference type="ARBA" id="ARBA00012931"/>
    </source>
</evidence>
<dbReference type="GO" id="GO:0005737">
    <property type="term" value="C:cytoplasm"/>
    <property type="evidence" value="ECO:0007669"/>
    <property type="project" value="TreeGrafter"/>
</dbReference>
<evidence type="ECO:0000256" key="5">
    <source>
        <dbReference type="ARBA" id="ARBA00023002"/>
    </source>
</evidence>
<dbReference type="OrthoDB" id="6614653at2759"/>
<comment type="catalytic activity">
    <reaction evidence="8">
        <text>an N(6)-methyladenosine in mRNA + 2-oxoglutarate + O2 = an adenosine in mRNA + formaldehyde + succinate + CO2</text>
        <dbReference type="Rhea" id="RHEA:49520"/>
        <dbReference type="Rhea" id="RHEA-COMP:12414"/>
        <dbReference type="Rhea" id="RHEA-COMP:12417"/>
        <dbReference type="ChEBI" id="CHEBI:15379"/>
        <dbReference type="ChEBI" id="CHEBI:16526"/>
        <dbReference type="ChEBI" id="CHEBI:16810"/>
        <dbReference type="ChEBI" id="CHEBI:16842"/>
        <dbReference type="ChEBI" id="CHEBI:30031"/>
        <dbReference type="ChEBI" id="CHEBI:74411"/>
        <dbReference type="ChEBI" id="CHEBI:74449"/>
        <dbReference type="EC" id="1.14.11.53"/>
    </reaction>
    <physiologicalReaction direction="left-to-right" evidence="8">
        <dbReference type="Rhea" id="RHEA:49521"/>
    </physiologicalReaction>
</comment>
<dbReference type="SUPFAM" id="SSF51197">
    <property type="entry name" value="Clavaminate synthase-like"/>
    <property type="match status" value="1"/>
</dbReference>
<reference evidence="11 12" key="1">
    <citation type="submission" date="2016-03" db="EMBL/GenBank/DDBJ databases">
        <authorList>
            <person name="Ploux O."/>
        </authorList>
    </citation>
    <scope>NUCLEOTIDE SEQUENCE [LARGE SCALE GENOMIC DNA]</scope>
    <source>
        <strain evidence="11 12">UAMH 11012</strain>
    </source>
</reference>
<keyword evidence="3 9" id="KW-0479">Metal-binding</keyword>
<evidence type="ECO:0000259" key="10">
    <source>
        <dbReference type="Pfam" id="PF13532"/>
    </source>
</evidence>
<evidence type="ECO:0000313" key="11">
    <source>
        <dbReference type="EMBL" id="CZR62997.1"/>
    </source>
</evidence>
<comment type="cofactor">
    <cofactor evidence="9">
        <name>Fe(2+)</name>
        <dbReference type="ChEBI" id="CHEBI:29033"/>
    </cofactor>
    <text evidence="9">Binds 1 Fe(2+) ion per subunit.</text>
</comment>
<dbReference type="GO" id="GO:0005634">
    <property type="term" value="C:nucleus"/>
    <property type="evidence" value="ECO:0007669"/>
    <property type="project" value="TreeGrafter"/>
</dbReference>
<dbReference type="EMBL" id="FJOG01000022">
    <property type="protein sequence ID" value="CZR62997.1"/>
    <property type="molecule type" value="Genomic_DNA"/>
</dbReference>
<dbReference type="AlphaFoldDB" id="A0A1L7XDF5"/>
<evidence type="ECO:0000256" key="9">
    <source>
        <dbReference type="PIRSR" id="PIRSR604574-2"/>
    </source>
</evidence>
<name>A0A1L7XDF5_9HELO</name>
<dbReference type="STRING" id="576137.A0A1L7XDF5"/>
<proteinExistence type="inferred from homology"/>
<dbReference type="Proteomes" id="UP000184330">
    <property type="component" value="Unassembled WGS sequence"/>
</dbReference>
<feature type="binding site" evidence="9">
    <location>
        <position position="257"/>
    </location>
    <ligand>
        <name>Fe cation</name>
        <dbReference type="ChEBI" id="CHEBI:24875"/>
        <note>catalytic</note>
    </ligand>
</feature>
<dbReference type="GO" id="GO:0046872">
    <property type="term" value="F:metal ion binding"/>
    <property type="evidence" value="ECO:0007669"/>
    <property type="project" value="UniProtKB-KW"/>
</dbReference>
<gene>
    <name evidence="11" type="ORF">PAC_12894</name>
</gene>
<keyword evidence="7" id="KW-0843">Virulence</keyword>
<keyword evidence="12" id="KW-1185">Reference proteome</keyword>
<dbReference type="Gene3D" id="2.60.120.590">
    <property type="entry name" value="Alpha-ketoglutarate-dependent dioxygenase AlkB-like"/>
    <property type="match status" value="1"/>
</dbReference>
<feature type="domain" description="Alpha-ketoglutarate-dependent dioxygenase AlkB-like" evidence="10">
    <location>
        <begin position="182"/>
        <end position="373"/>
    </location>
</feature>
<comment type="similarity">
    <text evidence="1">Belongs to the alkB family.</text>
</comment>
<evidence type="ECO:0000313" key="12">
    <source>
        <dbReference type="Proteomes" id="UP000184330"/>
    </source>
</evidence>
<evidence type="ECO:0000256" key="8">
    <source>
        <dbReference type="ARBA" id="ARBA00047565"/>
    </source>
</evidence>
<protein>
    <recommendedName>
        <fullName evidence="2">mRNA N(6)-methyladenine demethylase</fullName>
        <ecNumber evidence="2">1.14.11.53</ecNumber>
    </recommendedName>
</protein>
<feature type="binding site" evidence="9">
    <location>
        <position position="324"/>
    </location>
    <ligand>
        <name>Fe cation</name>
        <dbReference type="ChEBI" id="CHEBI:24875"/>
        <note>catalytic</note>
    </ligand>
</feature>
<dbReference type="PANTHER" id="PTHR16557">
    <property type="entry name" value="ALKYLATED DNA REPAIR PROTEIN ALKB-RELATED"/>
    <property type="match status" value="1"/>
</dbReference>
<dbReference type="InterPro" id="IPR037151">
    <property type="entry name" value="AlkB-like_sf"/>
</dbReference>
<evidence type="ECO:0000256" key="3">
    <source>
        <dbReference type="ARBA" id="ARBA00022723"/>
    </source>
</evidence>
<dbReference type="FunFam" id="2.60.120.590:FF:000014">
    <property type="entry name" value="Oxidoreductase, 2OG-Fe(II) oxygenase family family"/>
    <property type="match status" value="1"/>
</dbReference>
<organism evidence="11 12">
    <name type="scientific">Phialocephala subalpina</name>
    <dbReference type="NCBI Taxonomy" id="576137"/>
    <lineage>
        <taxon>Eukaryota</taxon>
        <taxon>Fungi</taxon>
        <taxon>Dikarya</taxon>
        <taxon>Ascomycota</taxon>
        <taxon>Pezizomycotina</taxon>
        <taxon>Leotiomycetes</taxon>
        <taxon>Helotiales</taxon>
        <taxon>Mollisiaceae</taxon>
        <taxon>Phialocephala</taxon>
        <taxon>Phialocephala fortinii species complex</taxon>
    </lineage>
</organism>
<keyword evidence="5" id="KW-0560">Oxidoreductase</keyword>